<dbReference type="GO" id="GO:0016740">
    <property type="term" value="F:transferase activity"/>
    <property type="evidence" value="ECO:0007669"/>
    <property type="project" value="UniProtKB-KW"/>
</dbReference>
<dbReference type="CDD" id="cd04647">
    <property type="entry name" value="LbH_MAT_like"/>
    <property type="match status" value="1"/>
</dbReference>
<evidence type="ECO:0000256" key="1">
    <source>
        <dbReference type="ARBA" id="ARBA00022679"/>
    </source>
</evidence>
<dbReference type="InterPro" id="IPR018357">
    <property type="entry name" value="Hexapep_transf_CS"/>
</dbReference>
<organism evidence="3 4">
    <name type="scientific">Streptococcus suis</name>
    <dbReference type="NCBI Taxonomy" id="1307"/>
    <lineage>
        <taxon>Bacteria</taxon>
        <taxon>Bacillati</taxon>
        <taxon>Bacillota</taxon>
        <taxon>Bacilli</taxon>
        <taxon>Lactobacillales</taxon>
        <taxon>Streptococcaceae</taxon>
        <taxon>Streptococcus</taxon>
    </lineage>
</organism>
<dbReference type="InterPro" id="IPR001451">
    <property type="entry name" value="Hexapep"/>
</dbReference>
<dbReference type="InterPro" id="IPR051159">
    <property type="entry name" value="Hexapeptide_acetyltransf"/>
</dbReference>
<accession>A0A4T2GQU3</accession>
<comment type="caution">
    <text evidence="3">The sequence shown here is derived from an EMBL/GenBank/DDBJ whole genome shotgun (WGS) entry which is preliminary data.</text>
</comment>
<dbReference type="Proteomes" id="UP000305165">
    <property type="component" value="Unassembled WGS sequence"/>
</dbReference>
<dbReference type="SUPFAM" id="SSF51161">
    <property type="entry name" value="Trimeric LpxA-like enzymes"/>
    <property type="match status" value="1"/>
</dbReference>
<gene>
    <name evidence="3" type="ORF">FAJ39_01665</name>
</gene>
<protein>
    <submittedName>
        <fullName evidence="3">Exopolysaccharide biosynthesis protein</fullName>
    </submittedName>
</protein>
<proteinExistence type="predicted"/>
<dbReference type="Pfam" id="PF14602">
    <property type="entry name" value="Hexapep_2"/>
    <property type="match status" value="1"/>
</dbReference>
<dbReference type="EMBL" id="SSXO01000001">
    <property type="protein sequence ID" value="TII01060.1"/>
    <property type="molecule type" value="Genomic_DNA"/>
</dbReference>
<keyword evidence="1" id="KW-0808">Transferase</keyword>
<reference evidence="3 4" key="1">
    <citation type="submission" date="2019-04" db="EMBL/GenBank/DDBJ databases">
        <title>Genome analysis of Streptococcus suis strain WUSS424.</title>
        <authorList>
            <person name="Chen H."/>
            <person name="Gao X."/>
            <person name="Wu Z."/>
        </authorList>
    </citation>
    <scope>NUCLEOTIDE SEQUENCE [LARGE SCALE GENOMIC DNA]</scope>
    <source>
        <strain evidence="3 4">WUSS424</strain>
    </source>
</reference>
<dbReference type="OrthoDB" id="9812571at2"/>
<evidence type="ECO:0000256" key="2">
    <source>
        <dbReference type="ARBA" id="ARBA00022737"/>
    </source>
</evidence>
<evidence type="ECO:0000313" key="3">
    <source>
        <dbReference type="EMBL" id="TII01060.1"/>
    </source>
</evidence>
<dbReference type="PROSITE" id="PS00101">
    <property type="entry name" value="HEXAPEP_TRANSFERASES"/>
    <property type="match status" value="1"/>
</dbReference>
<keyword evidence="2" id="KW-0677">Repeat</keyword>
<dbReference type="PANTHER" id="PTHR23416">
    <property type="entry name" value="SIALIC ACID SYNTHASE-RELATED"/>
    <property type="match status" value="1"/>
</dbReference>
<dbReference type="InterPro" id="IPR011004">
    <property type="entry name" value="Trimer_LpxA-like_sf"/>
</dbReference>
<evidence type="ECO:0000313" key="4">
    <source>
        <dbReference type="Proteomes" id="UP000305165"/>
    </source>
</evidence>
<name>A0A4T2GQU3_STRSU</name>
<dbReference type="AlphaFoldDB" id="A0A4T2GQU3"/>
<dbReference type="Gene3D" id="2.160.10.10">
    <property type="entry name" value="Hexapeptide repeat proteins"/>
    <property type="match status" value="1"/>
</dbReference>
<sequence length="289" mass="31984">MSENSIRFVGNFHSITIHPSAKLEIGRWVEMRSFSSLDVFPGAQLKLGDSVFINEHCTIRCAHSISIGSGTMIGDGARIYDQDHLYSSYHIDHWGITKANVSIGKDCWIGANAVITKGVTIGDNVIIGAGTVVTKDIPSNSTIHGTGNIIKTRYQSPYQVAILTFSDKIEHLSYLLEELPEVDFHIAAPTNISETLMAYNRFANCHLYTRFSGPERTVSLLQQVGCYLDINEGAEVDNIVQQALSLSKPVFAFDTVAHQSDSRIKYFSSDSPEKMVEAIKETFGLKFNE</sequence>